<dbReference type="OrthoDB" id="6415662at2759"/>
<name>F4WXR4_ACREC</name>
<sequence>MKEGRKEERRKLNEEKRRKMRESRAEESKGVEEQRIPAGHDPANEPENANQSHDAALEIVHLRSNAAIPFPGLCCTCWWYGVTTTNTQPTNAPLGYDRERDHLYGITWYKDHEVFYKYVLRDKNPHVYDVNGVKVDVSKMPSHVLPL</sequence>
<proteinExistence type="predicted"/>
<dbReference type="AlphaFoldDB" id="F4WXR4"/>
<evidence type="ECO:0000256" key="1">
    <source>
        <dbReference type="SAM" id="MobiDB-lite"/>
    </source>
</evidence>
<evidence type="ECO:0000313" key="2">
    <source>
        <dbReference type="EMBL" id="EGI60992.1"/>
    </source>
</evidence>
<feature type="compositionally biased region" description="Basic and acidic residues" evidence="1">
    <location>
        <begin position="1"/>
        <end position="35"/>
    </location>
</feature>
<dbReference type="Proteomes" id="UP000007755">
    <property type="component" value="Unassembled WGS sequence"/>
</dbReference>
<organism evidence="3">
    <name type="scientific">Acromyrmex echinatior</name>
    <name type="common">Panamanian leafcutter ant</name>
    <name type="synonym">Acromyrmex octospinosus echinatior</name>
    <dbReference type="NCBI Taxonomy" id="103372"/>
    <lineage>
        <taxon>Eukaryota</taxon>
        <taxon>Metazoa</taxon>
        <taxon>Ecdysozoa</taxon>
        <taxon>Arthropoda</taxon>
        <taxon>Hexapoda</taxon>
        <taxon>Insecta</taxon>
        <taxon>Pterygota</taxon>
        <taxon>Neoptera</taxon>
        <taxon>Endopterygota</taxon>
        <taxon>Hymenoptera</taxon>
        <taxon>Apocrita</taxon>
        <taxon>Aculeata</taxon>
        <taxon>Formicoidea</taxon>
        <taxon>Formicidae</taxon>
        <taxon>Myrmicinae</taxon>
        <taxon>Acromyrmex</taxon>
    </lineage>
</organism>
<feature type="region of interest" description="Disordered" evidence="1">
    <location>
        <begin position="1"/>
        <end position="52"/>
    </location>
</feature>
<evidence type="ECO:0000313" key="3">
    <source>
        <dbReference type="Proteomes" id="UP000007755"/>
    </source>
</evidence>
<dbReference type="InParanoid" id="F4WXR4"/>
<gene>
    <name evidence="2" type="ORF">G5I_10754</name>
</gene>
<protein>
    <submittedName>
        <fullName evidence="2">Uncharacterized protein</fullName>
    </submittedName>
</protein>
<reference evidence="2" key="1">
    <citation type="submission" date="2011-02" db="EMBL/GenBank/DDBJ databases">
        <title>The genome of the leaf-cutting ant Acromyrmex echinatior suggests key adaptations to social evolution and fungus farming.</title>
        <authorList>
            <person name="Nygaard S."/>
            <person name="Zhang G."/>
        </authorList>
    </citation>
    <scope>NUCLEOTIDE SEQUENCE</scope>
</reference>
<accession>F4WXR4</accession>
<dbReference type="EMBL" id="GL888427">
    <property type="protein sequence ID" value="EGI60992.1"/>
    <property type="molecule type" value="Genomic_DNA"/>
</dbReference>
<keyword evidence="3" id="KW-1185">Reference proteome</keyword>